<evidence type="ECO:0000313" key="1">
    <source>
        <dbReference type="EMBL" id="KAA9404763.1"/>
    </source>
</evidence>
<gene>
    <name evidence="1" type="ORF">EGO51_15510</name>
</gene>
<proteinExistence type="predicted"/>
<sequence length="62" mass="6988">MARWIPLREQFTTGGSVRSRTDSLRVDINLDPTIAIVAIENQCTPDRTIVVRSVCNSFQLLL</sequence>
<name>A0A5J5LD49_HALHI</name>
<organism evidence="1 2">
    <name type="scientific">Haloarcula hispanica</name>
    <dbReference type="NCBI Taxonomy" id="51589"/>
    <lineage>
        <taxon>Archaea</taxon>
        <taxon>Methanobacteriati</taxon>
        <taxon>Methanobacteriota</taxon>
        <taxon>Stenosarchaea group</taxon>
        <taxon>Halobacteria</taxon>
        <taxon>Halobacteriales</taxon>
        <taxon>Haloarculaceae</taxon>
        <taxon>Haloarcula</taxon>
    </lineage>
</organism>
<reference evidence="1 2" key="1">
    <citation type="submission" date="2018-11" db="EMBL/GenBank/DDBJ databases">
        <title>Genomic analysis of Haloarcula hispanica CBA1121.</title>
        <authorList>
            <person name="Kim Y.B."/>
            <person name="Roh S.W."/>
        </authorList>
    </citation>
    <scope>NUCLEOTIDE SEQUENCE [LARGE SCALE GENOMIC DNA]</scope>
    <source>
        <strain evidence="1 2">CBA1121</strain>
    </source>
</reference>
<dbReference type="Proteomes" id="UP000326244">
    <property type="component" value="Unassembled WGS sequence"/>
</dbReference>
<dbReference type="AlphaFoldDB" id="A0A5J5LD49"/>
<dbReference type="EMBL" id="RQWK01000002">
    <property type="protein sequence ID" value="KAA9404763.1"/>
    <property type="molecule type" value="Genomic_DNA"/>
</dbReference>
<evidence type="ECO:0000313" key="2">
    <source>
        <dbReference type="Proteomes" id="UP000326244"/>
    </source>
</evidence>
<accession>A0A5J5LD49</accession>
<comment type="caution">
    <text evidence="1">The sequence shown here is derived from an EMBL/GenBank/DDBJ whole genome shotgun (WGS) entry which is preliminary data.</text>
</comment>
<protein>
    <submittedName>
        <fullName evidence="1">Uncharacterized protein</fullName>
    </submittedName>
</protein>